<dbReference type="InterPro" id="IPR000668">
    <property type="entry name" value="Peptidase_C1A_C"/>
</dbReference>
<keyword evidence="5" id="KW-0865">Zymogen</keyword>
<comment type="similarity">
    <text evidence="1">Belongs to the peptidase C1 family.</text>
</comment>
<keyword evidence="6" id="KW-1015">Disulfide bond</keyword>
<dbReference type="AlphaFoldDB" id="A0A6P3W9I6"/>
<dbReference type="InterPro" id="IPR039417">
    <property type="entry name" value="Peptidase_C1A_papain-like"/>
</dbReference>
<keyword evidence="10" id="KW-1185">Reference proteome</keyword>
<dbReference type="InterPro" id="IPR025660">
    <property type="entry name" value="Pept_his_AS"/>
</dbReference>
<dbReference type="Gene3D" id="3.90.70.10">
    <property type="entry name" value="Cysteine proteinases"/>
    <property type="match status" value="1"/>
</dbReference>
<dbReference type="SUPFAM" id="SSF54001">
    <property type="entry name" value="Cysteine proteinases"/>
    <property type="match status" value="1"/>
</dbReference>
<dbReference type="FunFam" id="3.90.70.10:FF:000006">
    <property type="entry name" value="Cathepsin S"/>
    <property type="match status" value="1"/>
</dbReference>
<protein>
    <submittedName>
        <fullName evidence="11">Procathepsin L-like</fullName>
    </submittedName>
</protein>
<dbReference type="OrthoDB" id="10253408at2759"/>
<organism evidence="10 11">
    <name type="scientific">Clupea harengus</name>
    <name type="common">Atlantic herring</name>
    <dbReference type="NCBI Taxonomy" id="7950"/>
    <lineage>
        <taxon>Eukaryota</taxon>
        <taxon>Metazoa</taxon>
        <taxon>Chordata</taxon>
        <taxon>Craniata</taxon>
        <taxon>Vertebrata</taxon>
        <taxon>Euteleostomi</taxon>
        <taxon>Actinopterygii</taxon>
        <taxon>Neopterygii</taxon>
        <taxon>Teleostei</taxon>
        <taxon>Clupei</taxon>
        <taxon>Clupeiformes</taxon>
        <taxon>Clupeoidei</taxon>
        <taxon>Clupeidae</taxon>
        <taxon>Clupea</taxon>
    </lineage>
</organism>
<accession>A0A6P3W9I6</accession>
<name>A0A6P3W9I6_CLUHA</name>
<gene>
    <name evidence="11" type="primary">LOC105908271</name>
</gene>
<dbReference type="SMART" id="SM00645">
    <property type="entry name" value="Pept_C1"/>
    <property type="match status" value="1"/>
</dbReference>
<dbReference type="Pfam" id="PF00112">
    <property type="entry name" value="Peptidase_C1"/>
    <property type="match status" value="1"/>
</dbReference>
<dbReference type="PRINTS" id="PR00705">
    <property type="entry name" value="PAPAIN"/>
</dbReference>
<keyword evidence="7" id="KW-0732">Signal</keyword>
<dbReference type="GO" id="GO:0008234">
    <property type="term" value="F:cysteine-type peptidase activity"/>
    <property type="evidence" value="ECO:0007669"/>
    <property type="project" value="UniProtKB-KW"/>
</dbReference>
<dbReference type="PROSITE" id="PS00139">
    <property type="entry name" value="THIOL_PROTEASE_CYS"/>
    <property type="match status" value="1"/>
</dbReference>
<dbReference type="SMART" id="SM00848">
    <property type="entry name" value="Inhibitor_I29"/>
    <property type="match status" value="1"/>
</dbReference>
<dbReference type="GO" id="GO:0006508">
    <property type="term" value="P:proteolysis"/>
    <property type="evidence" value="ECO:0007669"/>
    <property type="project" value="UniProtKB-KW"/>
</dbReference>
<feature type="domain" description="Peptidase C1A papain C-terminal" evidence="8">
    <location>
        <begin position="115"/>
        <end position="330"/>
    </location>
</feature>
<dbReference type="CDD" id="cd02248">
    <property type="entry name" value="Peptidase_C1A"/>
    <property type="match status" value="1"/>
</dbReference>
<evidence type="ECO:0000256" key="3">
    <source>
        <dbReference type="ARBA" id="ARBA00022801"/>
    </source>
</evidence>
<evidence type="ECO:0000256" key="7">
    <source>
        <dbReference type="SAM" id="SignalP"/>
    </source>
</evidence>
<proteinExistence type="inferred from homology"/>
<dbReference type="InterPro" id="IPR025661">
    <property type="entry name" value="Pept_asp_AS"/>
</dbReference>
<dbReference type="PANTHER" id="PTHR12411">
    <property type="entry name" value="CYSTEINE PROTEASE FAMILY C1-RELATED"/>
    <property type="match status" value="1"/>
</dbReference>
<feature type="domain" description="Cathepsin propeptide inhibitor" evidence="9">
    <location>
        <begin position="26"/>
        <end position="86"/>
    </location>
</feature>
<dbReference type="PROSITE" id="PS00639">
    <property type="entry name" value="THIOL_PROTEASE_HIS"/>
    <property type="match status" value="1"/>
</dbReference>
<dbReference type="KEGG" id="char:105908271"/>
<evidence type="ECO:0000259" key="9">
    <source>
        <dbReference type="SMART" id="SM00848"/>
    </source>
</evidence>
<dbReference type="PROSITE" id="PS00640">
    <property type="entry name" value="THIOL_PROTEASE_ASN"/>
    <property type="match status" value="1"/>
</dbReference>
<evidence type="ECO:0000256" key="1">
    <source>
        <dbReference type="ARBA" id="ARBA00008455"/>
    </source>
</evidence>
<evidence type="ECO:0000313" key="10">
    <source>
        <dbReference type="Proteomes" id="UP000515152"/>
    </source>
</evidence>
<feature type="signal peptide" evidence="7">
    <location>
        <begin position="1"/>
        <end position="16"/>
    </location>
</feature>
<dbReference type="InterPro" id="IPR013128">
    <property type="entry name" value="Peptidase_C1A"/>
</dbReference>
<dbReference type="Pfam" id="PF08246">
    <property type="entry name" value="Inhibitor_I29"/>
    <property type="match status" value="1"/>
</dbReference>
<evidence type="ECO:0000313" key="11">
    <source>
        <dbReference type="RefSeq" id="XP_012692204.1"/>
    </source>
</evidence>
<dbReference type="InterPro" id="IPR038765">
    <property type="entry name" value="Papain-like_cys_pep_sf"/>
</dbReference>
<dbReference type="PROSITE" id="PS51257">
    <property type="entry name" value="PROKAR_LIPOPROTEIN"/>
    <property type="match status" value="1"/>
</dbReference>
<evidence type="ECO:0000256" key="5">
    <source>
        <dbReference type="ARBA" id="ARBA00023145"/>
    </source>
</evidence>
<evidence type="ECO:0000256" key="4">
    <source>
        <dbReference type="ARBA" id="ARBA00022807"/>
    </source>
</evidence>
<feature type="chain" id="PRO_5028379350" evidence="7">
    <location>
        <begin position="17"/>
        <end position="331"/>
    </location>
</feature>
<reference evidence="11" key="1">
    <citation type="submission" date="2025-08" db="UniProtKB">
        <authorList>
            <consortium name="RefSeq"/>
        </authorList>
    </citation>
    <scope>IDENTIFICATION</scope>
</reference>
<keyword evidence="2" id="KW-0645">Protease</keyword>
<evidence type="ECO:0000259" key="8">
    <source>
        <dbReference type="SMART" id="SM00645"/>
    </source>
</evidence>
<dbReference type="Proteomes" id="UP000515152">
    <property type="component" value="Chromosome 14"/>
</dbReference>
<dbReference type="GeneID" id="105908271"/>
<dbReference type="InterPro" id="IPR000169">
    <property type="entry name" value="Pept_cys_AS"/>
</dbReference>
<keyword evidence="3" id="KW-0378">Hydrolase</keyword>
<evidence type="ECO:0000256" key="6">
    <source>
        <dbReference type="ARBA" id="ARBA00023157"/>
    </source>
</evidence>
<dbReference type="InterPro" id="IPR013201">
    <property type="entry name" value="Prot_inhib_I29"/>
</dbReference>
<keyword evidence="4" id="KW-0788">Thiol protease</keyword>
<sequence length="331" mass="36357">MRLLIIAAASLAVVSCASLSLEDLEFHAWKLKFGRSYGSPVEEAQRKLTWMENRKLVLVHNMLADQGIKSYRLGMTYFADMDNQEYRDLVFHGCLKKANVSSGSTFLGLSRLGDLPTEVDWRDKGFVTDVKDQKMCGSCWAFSTTGSLEGQNFKKMGKLVSLSEQQLVDCSGNFGNMGCMGGLMDQAFQYIKANGGIDTEDSYPYEAQDGKCRFKPNSIGATCTGYMDVTSGDENALQEAVATVGPVSVAIDAAHSTFQLYESGVYDEPECSSEELDHGVLAVGYGSEDGKDYWLVKNSWGLDWGDKGYIKMTRNKNNQCGIATASSYPLV</sequence>
<dbReference type="RefSeq" id="XP_012692204.1">
    <property type="nucleotide sequence ID" value="XM_012836750.3"/>
</dbReference>
<evidence type="ECO:0000256" key="2">
    <source>
        <dbReference type="ARBA" id="ARBA00022670"/>
    </source>
</evidence>